<sequence>MSPHSFFPGPDNPYSVFHDYFPAGCNSDYPASDSDHNPDLLHNPQQPTLLPHIRIPDFVILGLAVMFGEVVVVEVHL</sequence>
<proteinExistence type="predicted"/>
<evidence type="ECO:0000313" key="2">
    <source>
        <dbReference type="Proteomes" id="UP001056120"/>
    </source>
</evidence>
<dbReference type="EMBL" id="CM042028">
    <property type="protein sequence ID" value="KAI3797609.1"/>
    <property type="molecule type" value="Genomic_DNA"/>
</dbReference>
<keyword evidence="2" id="KW-1185">Reference proteome</keyword>
<comment type="caution">
    <text evidence="1">The sequence shown here is derived from an EMBL/GenBank/DDBJ whole genome shotgun (WGS) entry which is preliminary data.</text>
</comment>
<evidence type="ECO:0000313" key="1">
    <source>
        <dbReference type="EMBL" id="KAI3797609.1"/>
    </source>
</evidence>
<reference evidence="2" key="1">
    <citation type="journal article" date="2022" name="Mol. Ecol. Resour.">
        <title>The genomes of chicory, endive, great burdock and yacon provide insights into Asteraceae palaeo-polyploidization history and plant inulin production.</title>
        <authorList>
            <person name="Fan W."/>
            <person name="Wang S."/>
            <person name="Wang H."/>
            <person name="Wang A."/>
            <person name="Jiang F."/>
            <person name="Liu H."/>
            <person name="Zhao H."/>
            <person name="Xu D."/>
            <person name="Zhang Y."/>
        </authorList>
    </citation>
    <scope>NUCLEOTIDE SEQUENCE [LARGE SCALE GENOMIC DNA]</scope>
    <source>
        <strain evidence="2">cv. Yunnan</strain>
    </source>
</reference>
<accession>A0ACB9HP88</accession>
<protein>
    <submittedName>
        <fullName evidence="1">Uncharacterized protein</fullName>
    </submittedName>
</protein>
<reference evidence="1 2" key="2">
    <citation type="journal article" date="2022" name="Mol. Ecol. Resour.">
        <title>The genomes of chicory, endive, great burdock and yacon provide insights into Asteraceae paleo-polyploidization history and plant inulin production.</title>
        <authorList>
            <person name="Fan W."/>
            <person name="Wang S."/>
            <person name="Wang H."/>
            <person name="Wang A."/>
            <person name="Jiang F."/>
            <person name="Liu H."/>
            <person name="Zhao H."/>
            <person name="Xu D."/>
            <person name="Zhang Y."/>
        </authorList>
    </citation>
    <scope>NUCLEOTIDE SEQUENCE [LARGE SCALE GENOMIC DNA]</scope>
    <source>
        <strain evidence="2">cv. Yunnan</strain>
        <tissue evidence="1">Leaves</tissue>
    </source>
</reference>
<organism evidence="1 2">
    <name type="scientific">Smallanthus sonchifolius</name>
    <dbReference type="NCBI Taxonomy" id="185202"/>
    <lineage>
        <taxon>Eukaryota</taxon>
        <taxon>Viridiplantae</taxon>
        <taxon>Streptophyta</taxon>
        <taxon>Embryophyta</taxon>
        <taxon>Tracheophyta</taxon>
        <taxon>Spermatophyta</taxon>
        <taxon>Magnoliopsida</taxon>
        <taxon>eudicotyledons</taxon>
        <taxon>Gunneridae</taxon>
        <taxon>Pentapetalae</taxon>
        <taxon>asterids</taxon>
        <taxon>campanulids</taxon>
        <taxon>Asterales</taxon>
        <taxon>Asteraceae</taxon>
        <taxon>Asteroideae</taxon>
        <taxon>Heliantheae alliance</taxon>
        <taxon>Millerieae</taxon>
        <taxon>Smallanthus</taxon>
    </lineage>
</organism>
<name>A0ACB9HP88_9ASTR</name>
<dbReference type="Proteomes" id="UP001056120">
    <property type="component" value="Linkage Group LG11"/>
</dbReference>
<gene>
    <name evidence="1" type="ORF">L1987_32869</name>
</gene>